<evidence type="ECO:0000313" key="1">
    <source>
        <dbReference type="EMBL" id="JAD66405.1"/>
    </source>
</evidence>
<dbReference type="EMBL" id="GBRH01231490">
    <property type="protein sequence ID" value="JAD66405.1"/>
    <property type="molecule type" value="Transcribed_RNA"/>
</dbReference>
<organism evidence="1">
    <name type="scientific">Arundo donax</name>
    <name type="common">Giant reed</name>
    <name type="synonym">Donax arundinaceus</name>
    <dbReference type="NCBI Taxonomy" id="35708"/>
    <lineage>
        <taxon>Eukaryota</taxon>
        <taxon>Viridiplantae</taxon>
        <taxon>Streptophyta</taxon>
        <taxon>Embryophyta</taxon>
        <taxon>Tracheophyta</taxon>
        <taxon>Spermatophyta</taxon>
        <taxon>Magnoliopsida</taxon>
        <taxon>Liliopsida</taxon>
        <taxon>Poales</taxon>
        <taxon>Poaceae</taxon>
        <taxon>PACMAD clade</taxon>
        <taxon>Arundinoideae</taxon>
        <taxon>Arundineae</taxon>
        <taxon>Arundo</taxon>
    </lineage>
</organism>
<accession>A0A0A9BZ18</accession>
<dbReference type="AlphaFoldDB" id="A0A0A9BZ18"/>
<sequence>MMDDCTEAQRGIYREFMRETIGNHSTTLDTYTLNRYETTVGTCVYIC</sequence>
<proteinExistence type="predicted"/>
<reference evidence="1" key="1">
    <citation type="submission" date="2014-09" db="EMBL/GenBank/DDBJ databases">
        <authorList>
            <person name="Magalhaes I.L.F."/>
            <person name="Oliveira U."/>
            <person name="Santos F.R."/>
            <person name="Vidigal T.H.D.A."/>
            <person name="Brescovit A.D."/>
            <person name="Santos A.J."/>
        </authorList>
    </citation>
    <scope>NUCLEOTIDE SEQUENCE</scope>
    <source>
        <tissue evidence="1">Shoot tissue taken approximately 20 cm above the soil surface</tissue>
    </source>
</reference>
<reference evidence="1" key="2">
    <citation type="journal article" date="2015" name="Data Brief">
        <title>Shoot transcriptome of the giant reed, Arundo donax.</title>
        <authorList>
            <person name="Barrero R.A."/>
            <person name="Guerrero F.D."/>
            <person name="Moolhuijzen P."/>
            <person name="Goolsby J.A."/>
            <person name="Tidwell J."/>
            <person name="Bellgard S.E."/>
            <person name="Bellgard M.I."/>
        </authorList>
    </citation>
    <scope>NUCLEOTIDE SEQUENCE</scope>
    <source>
        <tissue evidence="1">Shoot tissue taken approximately 20 cm above the soil surface</tissue>
    </source>
</reference>
<name>A0A0A9BZ18_ARUDO</name>
<protein>
    <submittedName>
        <fullName evidence="1">Uncharacterized protein</fullName>
    </submittedName>
</protein>